<keyword evidence="3" id="KW-0687">Ribonucleoprotein</keyword>
<accession>A0ABD6EGH4</accession>
<evidence type="ECO:0008006" key="6">
    <source>
        <dbReference type="Google" id="ProtNLM"/>
    </source>
</evidence>
<dbReference type="InterPro" id="IPR001209">
    <property type="entry name" value="Ribosomal_uS14"/>
</dbReference>
<dbReference type="GO" id="GO:1990904">
    <property type="term" value="C:ribonucleoprotein complex"/>
    <property type="evidence" value="ECO:0007669"/>
    <property type="project" value="UniProtKB-KW"/>
</dbReference>
<evidence type="ECO:0000313" key="4">
    <source>
        <dbReference type="EMBL" id="MFH4975652.1"/>
    </source>
</evidence>
<dbReference type="GO" id="GO:0005737">
    <property type="term" value="C:cytoplasm"/>
    <property type="evidence" value="ECO:0007669"/>
    <property type="project" value="UniProtKB-ARBA"/>
</dbReference>
<protein>
    <recommendedName>
        <fullName evidence="6">Ribosomal protein S14</fullName>
    </recommendedName>
</protein>
<name>A0ABD6EGH4_9BILA</name>
<reference evidence="4 5" key="1">
    <citation type="submission" date="2024-08" db="EMBL/GenBank/DDBJ databases">
        <title>Gnathostoma spinigerum genome.</title>
        <authorList>
            <person name="Gonzalez-Bertolin B."/>
            <person name="Monzon S."/>
            <person name="Zaballos A."/>
            <person name="Jimenez P."/>
            <person name="Dekumyoy P."/>
            <person name="Varona S."/>
            <person name="Cuesta I."/>
            <person name="Sumanam S."/>
            <person name="Adisakwattana P."/>
            <person name="Gasser R.B."/>
            <person name="Hernandez-Gonzalez A."/>
            <person name="Young N.D."/>
            <person name="Perteguer M.J."/>
        </authorList>
    </citation>
    <scope>NUCLEOTIDE SEQUENCE [LARGE SCALE GENOMIC DNA]</scope>
    <source>
        <strain evidence="4">AL3</strain>
        <tissue evidence="4">Liver</tissue>
    </source>
</reference>
<dbReference type="PANTHER" id="PTHR19836">
    <property type="entry name" value="30S RIBOSOMAL PROTEIN S14"/>
    <property type="match status" value="1"/>
</dbReference>
<evidence type="ECO:0000256" key="3">
    <source>
        <dbReference type="ARBA" id="ARBA00023274"/>
    </source>
</evidence>
<evidence type="ECO:0000313" key="5">
    <source>
        <dbReference type="Proteomes" id="UP001608902"/>
    </source>
</evidence>
<dbReference type="AlphaFoldDB" id="A0ABD6EGH4"/>
<dbReference type="Proteomes" id="UP001608902">
    <property type="component" value="Unassembled WGS sequence"/>
</dbReference>
<comment type="similarity">
    <text evidence="1">Belongs to the universal ribosomal protein uS14 family.</text>
</comment>
<dbReference type="PANTHER" id="PTHR19836:SF19">
    <property type="entry name" value="SMALL RIBOSOMAL SUBUNIT PROTEIN US14M"/>
    <property type="match status" value="1"/>
</dbReference>
<comment type="caution">
    <text evidence="4">The sequence shown here is derived from an EMBL/GenBank/DDBJ whole genome shotgun (WGS) entry which is preliminary data.</text>
</comment>
<dbReference type="SUPFAM" id="SSF57716">
    <property type="entry name" value="Glucocorticoid receptor-like (DNA-binding domain)"/>
    <property type="match status" value="1"/>
</dbReference>
<dbReference type="Pfam" id="PF00253">
    <property type="entry name" value="Ribosomal_S14"/>
    <property type="match status" value="1"/>
</dbReference>
<dbReference type="EMBL" id="JBGFUD010001034">
    <property type="protein sequence ID" value="MFH4975652.1"/>
    <property type="molecule type" value="Genomic_DNA"/>
</dbReference>
<sequence>MLSSRALVRRAHGIIVRTSRFFSSAELGSETRTNGNGTADVKKDCSSPKDELSADVMLDEVGKSASQAYGKEAFKALKLDEYPYYVEREWWKEGTRMTFWSTWRMLRDIRRRQAVKETAFERLNLKLLKCNTILPQVLRDEWAAQLHNMPKRTFPNLVLNMCMFTGRQKGKIKPYRVSRHVFRRLADHGQLSGVQRSVW</sequence>
<evidence type="ECO:0000256" key="2">
    <source>
        <dbReference type="ARBA" id="ARBA00022980"/>
    </source>
</evidence>
<dbReference type="GO" id="GO:0005840">
    <property type="term" value="C:ribosome"/>
    <property type="evidence" value="ECO:0007669"/>
    <property type="project" value="UniProtKB-KW"/>
</dbReference>
<dbReference type="Gene3D" id="1.10.287.1480">
    <property type="match status" value="1"/>
</dbReference>
<proteinExistence type="inferred from homology"/>
<evidence type="ECO:0000256" key="1">
    <source>
        <dbReference type="ARBA" id="ARBA00009083"/>
    </source>
</evidence>
<keyword evidence="5" id="KW-1185">Reference proteome</keyword>
<keyword evidence="2" id="KW-0689">Ribosomal protein</keyword>
<organism evidence="4 5">
    <name type="scientific">Gnathostoma spinigerum</name>
    <dbReference type="NCBI Taxonomy" id="75299"/>
    <lineage>
        <taxon>Eukaryota</taxon>
        <taxon>Metazoa</taxon>
        <taxon>Ecdysozoa</taxon>
        <taxon>Nematoda</taxon>
        <taxon>Chromadorea</taxon>
        <taxon>Rhabditida</taxon>
        <taxon>Spirurina</taxon>
        <taxon>Gnathostomatomorpha</taxon>
        <taxon>Gnathostomatoidea</taxon>
        <taxon>Gnathostomatidae</taxon>
        <taxon>Gnathostoma</taxon>
    </lineage>
</organism>
<gene>
    <name evidence="4" type="ORF">AB6A40_002361</name>
</gene>